<protein>
    <recommendedName>
        <fullName evidence="3">Glycosyl transferase</fullName>
    </recommendedName>
</protein>
<dbReference type="Proteomes" id="UP000183987">
    <property type="component" value="Unassembled WGS sequence"/>
</dbReference>
<dbReference type="AlphaFoldDB" id="A0A1M5CS77"/>
<organism evidence="1 2">
    <name type="scientific">Loktanella atrilutea</name>
    <dbReference type="NCBI Taxonomy" id="366533"/>
    <lineage>
        <taxon>Bacteria</taxon>
        <taxon>Pseudomonadati</taxon>
        <taxon>Pseudomonadota</taxon>
        <taxon>Alphaproteobacteria</taxon>
        <taxon>Rhodobacterales</taxon>
        <taxon>Roseobacteraceae</taxon>
        <taxon>Loktanella</taxon>
    </lineage>
</organism>
<accession>A0A1M5CS77</accession>
<evidence type="ECO:0008006" key="3">
    <source>
        <dbReference type="Google" id="ProtNLM"/>
    </source>
</evidence>
<gene>
    <name evidence="1" type="ORF">SAMN05444339_10859</name>
</gene>
<keyword evidence="2" id="KW-1185">Reference proteome</keyword>
<proteinExistence type="predicted"/>
<name>A0A1M5CS77_LOKAT</name>
<dbReference type="RefSeq" id="WP_072858187.1">
    <property type="nucleotide sequence ID" value="NZ_FQUE01000008.1"/>
</dbReference>
<dbReference type="STRING" id="366533.SAMN05444339_10859"/>
<dbReference type="OrthoDB" id="8280268at2"/>
<dbReference type="EMBL" id="FQUE01000008">
    <property type="protein sequence ID" value="SHF57202.1"/>
    <property type="molecule type" value="Genomic_DNA"/>
</dbReference>
<sequence>MSDRPLSRRLVKLGALLTGPATAHRQDLWPHLAIDRPTGAVTWRRRPLLTLRGPVQLMPRDADVLAIVGSGPSLRDQRIEALPSRSAILLNGAATLADRIAPLALAIEDERFVFRHHAMLPGLPDDLPWLLSPAALRAIATVDPGLLTTRPVALIDNLAKPVNAPRRSLDDPALDPVLLRRDGAALSRDPDAGVVIVGTVAYSALQIALAARPARIVLAGIDLNNAAAPRFYEIAGDTAPSGLVTGLDRSLAGFALARDHAAAVGVALTCASPVSALLDIGVPFDDLLRAAPKD</sequence>
<evidence type="ECO:0000313" key="1">
    <source>
        <dbReference type="EMBL" id="SHF57202.1"/>
    </source>
</evidence>
<evidence type="ECO:0000313" key="2">
    <source>
        <dbReference type="Proteomes" id="UP000183987"/>
    </source>
</evidence>
<reference evidence="2" key="1">
    <citation type="submission" date="2016-11" db="EMBL/GenBank/DDBJ databases">
        <authorList>
            <person name="Varghese N."/>
            <person name="Submissions S."/>
        </authorList>
    </citation>
    <scope>NUCLEOTIDE SEQUENCE [LARGE SCALE GENOMIC DNA]</scope>
    <source>
        <strain evidence="2">DSM 29326</strain>
    </source>
</reference>